<dbReference type="InterPro" id="IPR043502">
    <property type="entry name" value="DNA/RNA_pol_sf"/>
</dbReference>
<name>A0ABM1ZRD2_AEDAL</name>
<dbReference type="SUPFAM" id="SSF56672">
    <property type="entry name" value="DNA/RNA polymerases"/>
    <property type="match status" value="1"/>
</dbReference>
<dbReference type="Pfam" id="PF00078">
    <property type="entry name" value="RVT_1"/>
    <property type="match status" value="1"/>
</dbReference>
<evidence type="ECO:0000313" key="2">
    <source>
        <dbReference type="EnsemblMetazoa" id="AALFPA23_020972.P30937"/>
    </source>
</evidence>
<dbReference type="Gene3D" id="3.10.10.10">
    <property type="entry name" value="HIV Type 1 Reverse Transcriptase, subunit A, domain 1"/>
    <property type="match status" value="1"/>
</dbReference>
<dbReference type="GeneID" id="109432742"/>
<evidence type="ECO:0000259" key="1">
    <source>
        <dbReference type="Pfam" id="PF00078"/>
    </source>
</evidence>
<dbReference type="Proteomes" id="UP000069940">
    <property type="component" value="Unassembled WGS sequence"/>
</dbReference>
<protein>
    <recommendedName>
        <fullName evidence="1">Reverse transcriptase domain-containing protein</fullName>
    </recommendedName>
</protein>
<keyword evidence="3" id="KW-1185">Reference proteome</keyword>
<dbReference type="Gene3D" id="3.30.70.270">
    <property type="match status" value="1"/>
</dbReference>
<sequence length="936" mass="106717">MNGSTTLQELVENLPSSLKIKWALHRKEIGVVTLLHFNHWLSEMVEALCQVIRPSVWSKSEHKSDRRGRRDEAFVHAHSSLMPEQVNSNSCLACGNDCCALDMCSNFLEMSPNARWALVNEKKICRKCLAKHFKACDRKVPCGHNGCSFLHHRLLHDDSRHRKPLQGTPTQDASVNIHHSLLGKVLLKYVRVTVHGKGKSITTYAFIDAGSTSTLMEHSLWEELNLDGKNSPLCISWTGGQGRYEHDSVVFSAEIAGAQSPTQNFLLPEVHTVRSLDLPAQTMSVSDLAKHFQHLSDLPIESYVNVKPRILLGIDSCRLEYPLDSREGSENQPTAVLTRLGWVVYGPCSTSSTKTIKDISYGYHICQCEGLHSAVKNYFSMDSLGIQLSGKPLMSKEDERAMQLLKTKTYFCDRRYETCLLWRYDEVRLPDNKAMALKRHDCLNKRMIREPKLAKDLQEKILDYQAKGYIRKLSAQEEATHIGRCWYLPIFPVVNPNKPGKLRIVWDAAAKVGKLSLNSFLLKGPDQVTPLQDVLQRFREFRIAVTGDIREMFHQVRINTEDQHCQRFLWNDGVPGKAPSTYVMEVMTFGACCSPSSAQYVKNRNAERFRNRFPDAVEAICQGTYVDDMLCSVETEAEAVKLAKDVHHIHAEGGFEIRGWLSNSEYVVESMGEQRIRSKDLNKVGELSTEKVLGMWWNTIDDTFTFKIPKRCRMELLSGEQVPTKREVLRILMSVYDPLGLLANVLMFLKVLLQEIWRSNIGWDEPISDQHLEKWRIWLSVLQNVQTVSVPRCYRSVTSASVESNDIQLHVFADASENGYAAVVYFRFEESQSVECAFVTAKTRVAPLKYTSIPRLELQAAVIGARLAKHVGDTHRIPIKKRFFWTDSMDVLCWLRSDHRKYSKFVGARVGEILENTEQSEWFWIPTKENVADEGT</sequence>
<dbReference type="PANTHER" id="PTHR47331:SF5">
    <property type="entry name" value="RIBONUCLEASE H"/>
    <property type="match status" value="1"/>
</dbReference>
<dbReference type="InterPro" id="IPR043128">
    <property type="entry name" value="Rev_trsase/Diguanyl_cyclase"/>
</dbReference>
<dbReference type="RefSeq" id="XP_062716497.1">
    <property type="nucleotide sequence ID" value="XM_062860513.1"/>
</dbReference>
<dbReference type="InterPro" id="IPR000477">
    <property type="entry name" value="RT_dom"/>
</dbReference>
<accession>A0ABM1ZRD2</accession>
<dbReference type="RefSeq" id="XP_062716498.1">
    <property type="nucleotide sequence ID" value="XM_062860514.1"/>
</dbReference>
<dbReference type="EnsemblMetazoa" id="AALFPA23_020972.R30935">
    <property type="protein sequence ID" value="AALFPA23_020972.P30935"/>
    <property type="gene ID" value="AALFPA23_020972"/>
</dbReference>
<dbReference type="PANTHER" id="PTHR47331">
    <property type="entry name" value="PHD-TYPE DOMAIN-CONTAINING PROTEIN"/>
    <property type="match status" value="1"/>
</dbReference>
<dbReference type="Pfam" id="PF05380">
    <property type="entry name" value="Peptidase_A17"/>
    <property type="match status" value="1"/>
</dbReference>
<evidence type="ECO:0000313" key="3">
    <source>
        <dbReference type="Proteomes" id="UP000069940"/>
    </source>
</evidence>
<reference evidence="3" key="1">
    <citation type="journal article" date="2015" name="Proc. Natl. Acad. Sci. U.S.A.">
        <title>Genome sequence of the Asian Tiger mosquito, Aedes albopictus, reveals insights into its biology, genetics, and evolution.</title>
        <authorList>
            <person name="Chen X.G."/>
            <person name="Jiang X."/>
            <person name="Gu J."/>
            <person name="Xu M."/>
            <person name="Wu Y."/>
            <person name="Deng Y."/>
            <person name="Zhang C."/>
            <person name="Bonizzoni M."/>
            <person name="Dermauw W."/>
            <person name="Vontas J."/>
            <person name="Armbruster P."/>
            <person name="Huang X."/>
            <person name="Yang Y."/>
            <person name="Zhang H."/>
            <person name="He W."/>
            <person name="Peng H."/>
            <person name="Liu Y."/>
            <person name="Wu K."/>
            <person name="Chen J."/>
            <person name="Lirakis M."/>
            <person name="Topalis P."/>
            <person name="Van Leeuwen T."/>
            <person name="Hall A.B."/>
            <person name="Jiang X."/>
            <person name="Thorpe C."/>
            <person name="Mueller R.L."/>
            <person name="Sun C."/>
            <person name="Waterhouse R.M."/>
            <person name="Yan G."/>
            <person name="Tu Z.J."/>
            <person name="Fang X."/>
            <person name="James A.A."/>
        </authorList>
    </citation>
    <scope>NUCLEOTIDE SEQUENCE [LARGE SCALE GENOMIC DNA]</scope>
    <source>
        <strain evidence="3">Foshan</strain>
    </source>
</reference>
<organism evidence="2 3">
    <name type="scientific">Aedes albopictus</name>
    <name type="common">Asian tiger mosquito</name>
    <name type="synonym">Stegomyia albopicta</name>
    <dbReference type="NCBI Taxonomy" id="7160"/>
    <lineage>
        <taxon>Eukaryota</taxon>
        <taxon>Metazoa</taxon>
        <taxon>Ecdysozoa</taxon>
        <taxon>Arthropoda</taxon>
        <taxon>Hexapoda</taxon>
        <taxon>Insecta</taxon>
        <taxon>Pterygota</taxon>
        <taxon>Neoptera</taxon>
        <taxon>Endopterygota</taxon>
        <taxon>Diptera</taxon>
        <taxon>Nematocera</taxon>
        <taxon>Culicoidea</taxon>
        <taxon>Culicidae</taxon>
        <taxon>Culicinae</taxon>
        <taxon>Aedini</taxon>
        <taxon>Aedes</taxon>
        <taxon>Stegomyia</taxon>
    </lineage>
</organism>
<dbReference type="EnsemblMetazoa" id="AALFPA23_020972.R30936">
    <property type="protein sequence ID" value="AALFPA23_020972.P30936"/>
    <property type="gene ID" value="AALFPA23_020972"/>
</dbReference>
<proteinExistence type="predicted"/>
<reference evidence="2" key="2">
    <citation type="submission" date="2025-05" db="UniProtKB">
        <authorList>
            <consortium name="EnsemblMetazoa"/>
        </authorList>
    </citation>
    <scope>IDENTIFICATION</scope>
    <source>
        <strain evidence="2">Foshan</strain>
    </source>
</reference>
<dbReference type="EnsemblMetazoa" id="AALFPA23_020972.R30937">
    <property type="protein sequence ID" value="AALFPA23_020972.P30937"/>
    <property type="gene ID" value="AALFPA23_020972"/>
</dbReference>
<feature type="domain" description="Reverse transcriptase" evidence="1">
    <location>
        <begin position="534"/>
        <end position="657"/>
    </location>
</feature>
<dbReference type="InterPro" id="IPR008042">
    <property type="entry name" value="Retrotrans_Pao"/>
</dbReference>
<dbReference type="RefSeq" id="XP_062716499.1">
    <property type="nucleotide sequence ID" value="XM_062860515.1"/>
</dbReference>